<sequence length="241" mass="26137">MKKIKQVTYGVFGALIISTFGLTSAYALEIPFVRNNPLTQLFGQWQQELTSLNQYVSSILSQKMQSLSQSLNGDLQAAINDTIGALGLPDSTEAREKIEDIAVTSDTAVNGVERATNEVDRQITRALTNGTLSKAGQELTKQQLENTQTSVEQVESNASAANEEVVTQNVMKRIAQQNATTAAILGAMRTDGLKSQQSQELANLNLTNISRSLDGQNQARQKESVGQGFSNLRTAAQARLF</sequence>
<comment type="caution">
    <text evidence="2">The sequence shown here is derived from an EMBL/GenBank/DDBJ whole genome shotgun (WGS) entry which is preliminary data.</text>
</comment>
<dbReference type="OrthoDB" id="571842at2"/>
<evidence type="ECO:0000256" key="1">
    <source>
        <dbReference type="SAM" id="Coils"/>
    </source>
</evidence>
<dbReference type="Proteomes" id="UP000271624">
    <property type="component" value="Unassembled WGS sequence"/>
</dbReference>
<gene>
    <name evidence="2" type="ORF">DSM106972_094320</name>
</gene>
<reference evidence="2" key="2">
    <citation type="journal article" date="2019" name="Genome Biol. Evol.">
        <title>Day and night: Metabolic profiles and evolutionary relationships of six axenic non-marine cyanobacteria.</title>
        <authorList>
            <person name="Will S.E."/>
            <person name="Henke P."/>
            <person name="Boedeker C."/>
            <person name="Huang S."/>
            <person name="Brinkmann H."/>
            <person name="Rohde M."/>
            <person name="Jarek M."/>
            <person name="Friedl T."/>
            <person name="Seufert S."/>
            <person name="Schumacher M."/>
            <person name="Overmann J."/>
            <person name="Neumann-Schaal M."/>
            <person name="Petersen J."/>
        </authorList>
    </citation>
    <scope>NUCLEOTIDE SEQUENCE [LARGE SCALE GENOMIC DNA]</scope>
    <source>
        <strain evidence="2">PCC 7102</strain>
    </source>
</reference>
<accession>A0A3S1BZD3</accession>
<organism evidence="2 3">
    <name type="scientific">Dulcicalothrix desertica PCC 7102</name>
    <dbReference type="NCBI Taxonomy" id="232991"/>
    <lineage>
        <taxon>Bacteria</taxon>
        <taxon>Bacillati</taxon>
        <taxon>Cyanobacteriota</taxon>
        <taxon>Cyanophyceae</taxon>
        <taxon>Nostocales</taxon>
        <taxon>Calotrichaceae</taxon>
        <taxon>Dulcicalothrix</taxon>
    </lineage>
</organism>
<dbReference type="EMBL" id="RSCL01000051">
    <property type="protein sequence ID" value="RUS94173.1"/>
    <property type="molecule type" value="Genomic_DNA"/>
</dbReference>
<dbReference type="RefSeq" id="WP_127087357.1">
    <property type="nucleotide sequence ID" value="NZ_RSCL01000051.1"/>
</dbReference>
<proteinExistence type="predicted"/>
<dbReference type="AlphaFoldDB" id="A0A3S1BZD3"/>
<name>A0A3S1BZD3_9CYAN</name>
<evidence type="ECO:0000313" key="3">
    <source>
        <dbReference type="Proteomes" id="UP000271624"/>
    </source>
</evidence>
<evidence type="ECO:0000313" key="2">
    <source>
        <dbReference type="EMBL" id="RUS94173.1"/>
    </source>
</evidence>
<keyword evidence="1" id="KW-0175">Coiled coil</keyword>
<feature type="coiled-coil region" evidence="1">
    <location>
        <begin position="137"/>
        <end position="164"/>
    </location>
</feature>
<keyword evidence="3" id="KW-1185">Reference proteome</keyword>
<protein>
    <submittedName>
        <fullName evidence="2">Uncharacterized protein</fullName>
    </submittedName>
</protein>
<reference evidence="2" key="1">
    <citation type="submission" date="2018-12" db="EMBL/GenBank/DDBJ databases">
        <authorList>
            <person name="Will S."/>
            <person name="Neumann-Schaal M."/>
            <person name="Henke P."/>
        </authorList>
    </citation>
    <scope>NUCLEOTIDE SEQUENCE</scope>
    <source>
        <strain evidence="2">PCC 7102</strain>
    </source>
</reference>